<dbReference type="GO" id="GO:0016787">
    <property type="term" value="F:hydrolase activity"/>
    <property type="evidence" value="ECO:0007669"/>
    <property type="project" value="UniProtKB-KW"/>
</dbReference>
<sequence>MAVLLPLPLAGAYDYRVPAGCTVCDGQAVRVPLGRRQETGIVWGAGRSGLDPAKIRPLQAVLDHAAPLPEVTRRFVDWVAAYTLSLPGAVLKMVIPVPEALDPPAAQVAWRLSGAEVPGLRQTPARDRVLRTLQTGVPMTTPDLAREAGVSPSVIKGLAEAGLLAEVPFAMDPDLPEPDGDHPGPTLSPVQADAAKELVLALGQGYSATLLEGVTGSGKTEVYFEAIAAALRQGQQVLVLVPEITLTTQWLGRFRRRFGADPAVWHSDLTPARRRRTWRAIADGRARVVVGARSALFLPYQALGLIVVDEEHEVAFKQEEGVIYHARDMAVVRAHLGNIPVVLASATPSLETVANVEAGRYIKVDLPVRHAGATLPTIDLIDIRRFPPEKGDWGQSWLSPPLVTALERTLEAGEQAMLFLNRRGYAPLTLCRTCGHRVQCPQCTAWLVEHRRLGKLQCHHCGHQQPLPKVCPSCGAEDALVACGPGVERVAEEASRRFPQARVELVASDTLAGPQGIAGLLERIERKEVDLLIGTQVLAKGLHFPMLTLVGIVDADLGLSGGDLRAAERTFQVLSQVAGRAGRGERPGRVMVQTFQPDHPVLQAMATGDMRAFREAESEGRRLLRMPPFGRLVAVIVSGETADAVESVARALARQAPQGAGLEVLGPAPAPLALLRGRHRWRLLLKAPREVRVQTVVRQWLGGVACPSAVRIQVDIDPYSFL</sequence>
<organism evidence="14 15">
    <name type="scientific">Novispirillum itersonii</name>
    <name type="common">Aquaspirillum itersonii</name>
    <dbReference type="NCBI Taxonomy" id="189"/>
    <lineage>
        <taxon>Bacteria</taxon>
        <taxon>Pseudomonadati</taxon>
        <taxon>Pseudomonadota</taxon>
        <taxon>Alphaproteobacteria</taxon>
        <taxon>Rhodospirillales</taxon>
        <taxon>Novispirillaceae</taxon>
        <taxon>Novispirillum</taxon>
    </lineage>
</organism>
<evidence type="ECO:0000256" key="9">
    <source>
        <dbReference type="ARBA" id="ARBA00023125"/>
    </source>
</evidence>
<evidence type="ECO:0000256" key="12">
    <source>
        <dbReference type="HAMAP-Rule" id="MF_00983"/>
    </source>
</evidence>
<dbReference type="EMBL" id="JACIIX010000016">
    <property type="protein sequence ID" value="MBB6212073.1"/>
    <property type="molecule type" value="Genomic_DNA"/>
</dbReference>
<dbReference type="InterPro" id="IPR001650">
    <property type="entry name" value="Helicase_C-like"/>
</dbReference>
<dbReference type="GO" id="GO:0008270">
    <property type="term" value="F:zinc ion binding"/>
    <property type="evidence" value="ECO:0007669"/>
    <property type="project" value="UniProtKB-UniRule"/>
</dbReference>
<dbReference type="Pfam" id="PF18074">
    <property type="entry name" value="PriA_C"/>
    <property type="match status" value="1"/>
</dbReference>
<evidence type="ECO:0000256" key="6">
    <source>
        <dbReference type="ARBA" id="ARBA00022806"/>
    </source>
</evidence>
<dbReference type="Pfam" id="PF18319">
    <property type="entry name" value="Zn_ribbon_PriA"/>
    <property type="match status" value="1"/>
</dbReference>
<comment type="subunit">
    <text evidence="12">Component of the replication restart primosome.</text>
</comment>
<keyword evidence="9 12" id="KW-0238">DNA-binding</keyword>
<accession>A0A7X0DNF0</accession>
<dbReference type="GO" id="GO:0043138">
    <property type="term" value="F:3'-5' DNA helicase activity"/>
    <property type="evidence" value="ECO:0007669"/>
    <property type="project" value="UniProtKB-EC"/>
</dbReference>
<dbReference type="SUPFAM" id="SSF52540">
    <property type="entry name" value="P-loop containing nucleoside triphosphate hydrolases"/>
    <property type="match status" value="2"/>
</dbReference>
<dbReference type="AlphaFoldDB" id="A0A7X0DNF0"/>
<dbReference type="EC" id="5.6.2.4" evidence="12"/>
<dbReference type="Proteomes" id="UP000544872">
    <property type="component" value="Unassembled WGS sequence"/>
</dbReference>
<comment type="similarity">
    <text evidence="12">Belongs to the helicase family. PriA subfamily.</text>
</comment>
<evidence type="ECO:0000256" key="1">
    <source>
        <dbReference type="ARBA" id="ARBA00022515"/>
    </source>
</evidence>
<name>A0A7X0DNF0_NOVIT</name>
<keyword evidence="4 12" id="KW-0547">Nucleotide-binding</keyword>
<comment type="function">
    <text evidence="12">Initiates the restart of stalled replication forks, which reloads the replicative helicase on sites other than the origin of replication. Recognizes and binds to abandoned replication forks and remodels them to uncover a helicase loading site. Promotes assembly of the primosome at these replication forks.</text>
</comment>
<dbReference type="InterPro" id="IPR014001">
    <property type="entry name" value="Helicase_ATP-bd"/>
</dbReference>
<keyword evidence="1 12" id="KW-0639">Primosome</keyword>
<evidence type="ECO:0000313" key="15">
    <source>
        <dbReference type="Proteomes" id="UP000544872"/>
    </source>
</evidence>
<evidence type="ECO:0000256" key="5">
    <source>
        <dbReference type="ARBA" id="ARBA00022801"/>
    </source>
</evidence>
<dbReference type="PROSITE" id="PS51192">
    <property type="entry name" value="HELICASE_ATP_BIND_1"/>
    <property type="match status" value="1"/>
</dbReference>
<dbReference type="NCBIfam" id="NF004070">
    <property type="entry name" value="PRK05580.2-2"/>
    <property type="match status" value="1"/>
</dbReference>
<evidence type="ECO:0000256" key="4">
    <source>
        <dbReference type="ARBA" id="ARBA00022741"/>
    </source>
</evidence>
<keyword evidence="5 12" id="KW-0378">Hydrolase</keyword>
<dbReference type="PANTHER" id="PTHR30580:SF0">
    <property type="entry name" value="PRIMOSOMAL PROTEIN N"/>
    <property type="match status" value="1"/>
</dbReference>
<feature type="binding site" evidence="12">
    <location>
        <position position="443"/>
    </location>
    <ligand>
        <name>Zn(2+)</name>
        <dbReference type="ChEBI" id="CHEBI:29105"/>
        <label>2</label>
    </ligand>
</feature>
<dbReference type="InterPro" id="IPR040498">
    <property type="entry name" value="PriA_CRR"/>
</dbReference>
<dbReference type="NCBIfam" id="TIGR00595">
    <property type="entry name" value="priA"/>
    <property type="match status" value="1"/>
</dbReference>
<gene>
    <name evidence="12" type="primary">priA</name>
    <name evidence="14" type="ORF">FHS48_003520</name>
</gene>
<evidence type="ECO:0000259" key="13">
    <source>
        <dbReference type="PROSITE" id="PS51192"/>
    </source>
</evidence>
<dbReference type="Pfam" id="PF17764">
    <property type="entry name" value="PriA_3primeBD"/>
    <property type="match status" value="1"/>
</dbReference>
<feature type="binding site" evidence="12">
    <location>
        <position position="440"/>
    </location>
    <ligand>
        <name>Zn(2+)</name>
        <dbReference type="ChEBI" id="CHEBI:29105"/>
        <label>2</label>
    </ligand>
</feature>
<feature type="binding site" evidence="12">
    <location>
        <position position="471"/>
    </location>
    <ligand>
        <name>Zn(2+)</name>
        <dbReference type="ChEBI" id="CHEBI:29105"/>
        <label>1</label>
    </ligand>
</feature>
<feature type="binding site" evidence="12">
    <location>
        <position position="458"/>
    </location>
    <ligand>
        <name>Zn(2+)</name>
        <dbReference type="ChEBI" id="CHEBI:29105"/>
        <label>2</label>
    </ligand>
</feature>
<comment type="catalytic activity">
    <reaction evidence="11 12">
        <text>ATP + H2O = ADP + phosphate + H(+)</text>
        <dbReference type="Rhea" id="RHEA:13065"/>
        <dbReference type="ChEBI" id="CHEBI:15377"/>
        <dbReference type="ChEBI" id="CHEBI:15378"/>
        <dbReference type="ChEBI" id="CHEBI:30616"/>
        <dbReference type="ChEBI" id="CHEBI:43474"/>
        <dbReference type="ChEBI" id="CHEBI:456216"/>
        <dbReference type="EC" id="5.6.2.4"/>
    </reaction>
</comment>
<evidence type="ECO:0000256" key="3">
    <source>
        <dbReference type="ARBA" id="ARBA00022723"/>
    </source>
</evidence>
<keyword evidence="3 12" id="KW-0479">Metal-binding</keyword>
<feature type="binding site" evidence="12">
    <location>
        <position position="461"/>
    </location>
    <ligand>
        <name>Zn(2+)</name>
        <dbReference type="ChEBI" id="CHEBI:29105"/>
        <label>2</label>
    </ligand>
</feature>
<dbReference type="Gene3D" id="3.40.1440.60">
    <property type="entry name" value="PriA, 3(prime) DNA-binding domain"/>
    <property type="match status" value="1"/>
</dbReference>
<dbReference type="GO" id="GO:1990077">
    <property type="term" value="C:primosome complex"/>
    <property type="evidence" value="ECO:0007669"/>
    <property type="project" value="UniProtKB-UniRule"/>
</dbReference>
<feature type="binding site" evidence="12">
    <location>
        <position position="431"/>
    </location>
    <ligand>
        <name>Zn(2+)</name>
        <dbReference type="ChEBI" id="CHEBI:29105"/>
        <label>1</label>
    </ligand>
</feature>
<dbReference type="InterPro" id="IPR042115">
    <property type="entry name" value="PriA_3primeBD_sf"/>
</dbReference>
<evidence type="ECO:0000256" key="8">
    <source>
        <dbReference type="ARBA" id="ARBA00022840"/>
    </source>
</evidence>
<evidence type="ECO:0000256" key="7">
    <source>
        <dbReference type="ARBA" id="ARBA00022833"/>
    </source>
</evidence>
<protein>
    <recommendedName>
        <fullName evidence="12">Replication restart protein PriA</fullName>
    </recommendedName>
    <alternativeName>
        <fullName evidence="12">ATP-dependent DNA helicase PriA</fullName>
        <ecNumber evidence="12">5.6.2.4</ecNumber>
    </alternativeName>
    <alternativeName>
        <fullName evidence="12">DNA 3'-5' helicase PriA</fullName>
    </alternativeName>
</protein>
<dbReference type="InterPro" id="IPR041236">
    <property type="entry name" value="PriA_C"/>
</dbReference>
<reference evidence="14 15" key="1">
    <citation type="submission" date="2020-08" db="EMBL/GenBank/DDBJ databases">
        <title>Genomic Encyclopedia of Type Strains, Phase IV (KMG-IV): sequencing the most valuable type-strain genomes for metagenomic binning, comparative biology and taxonomic classification.</title>
        <authorList>
            <person name="Goeker M."/>
        </authorList>
    </citation>
    <scope>NUCLEOTIDE SEQUENCE [LARGE SCALE GENOMIC DNA]</scope>
    <source>
        <strain evidence="14 15">DSM 11590</strain>
    </source>
</reference>
<evidence type="ECO:0000256" key="2">
    <source>
        <dbReference type="ARBA" id="ARBA00022705"/>
    </source>
</evidence>
<dbReference type="InterPro" id="IPR041222">
    <property type="entry name" value="PriA_3primeBD"/>
</dbReference>
<dbReference type="InterPro" id="IPR005259">
    <property type="entry name" value="PriA"/>
</dbReference>
<comment type="cofactor">
    <cofactor evidence="12">
        <name>Zn(2+)</name>
        <dbReference type="ChEBI" id="CHEBI:29105"/>
    </cofactor>
    <text evidence="12">Binds 2 zinc ions per subunit.</text>
</comment>
<comment type="catalytic activity">
    <reaction evidence="12">
        <text>Couples ATP hydrolysis with the unwinding of duplex DNA by translocating in the 3'-5' direction.</text>
        <dbReference type="EC" id="5.6.2.4"/>
    </reaction>
</comment>
<dbReference type="CDD" id="cd17929">
    <property type="entry name" value="DEXHc_priA"/>
    <property type="match status" value="1"/>
</dbReference>
<dbReference type="FunFam" id="3.40.50.300:FF:000489">
    <property type="entry name" value="Primosome assembly protein PriA"/>
    <property type="match status" value="1"/>
</dbReference>
<keyword evidence="10 12" id="KW-0413">Isomerase</keyword>
<keyword evidence="15" id="KW-1185">Reference proteome</keyword>
<dbReference type="Pfam" id="PF00270">
    <property type="entry name" value="DEAD"/>
    <property type="match status" value="1"/>
</dbReference>
<dbReference type="SMART" id="SM00487">
    <property type="entry name" value="DEXDc"/>
    <property type="match status" value="1"/>
</dbReference>
<dbReference type="GO" id="GO:0005524">
    <property type="term" value="F:ATP binding"/>
    <property type="evidence" value="ECO:0007669"/>
    <property type="project" value="UniProtKB-UniRule"/>
</dbReference>
<keyword evidence="7 12" id="KW-0862">Zinc</keyword>
<feature type="binding site" evidence="12">
    <location>
        <position position="434"/>
    </location>
    <ligand>
        <name>Zn(2+)</name>
        <dbReference type="ChEBI" id="CHEBI:29105"/>
        <label>1</label>
    </ligand>
</feature>
<keyword evidence="6 12" id="KW-0347">Helicase</keyword>
<dbReference type="InterPro" id="IPR027417">
    <property type="entry name" value="P-loop_NTPase"/>
</dbReference>
<dbReference type="Gene3D" id="3.40.50.300">
    <property type="entry name" value="P-loop containing nucleotide triphosphate hydrolases"/>
    <property type="match status" value="2"/>
</dbReference>
<dbReference type="GO" id="GO:0006310">
    <property type="term" value="P:DNA recombination"/>
    <property type="evidence" value="ECO:0007669"/>
    <property type="project" value="InterPro"/>
</dbReference>
<dbReference type="GO" id="GO:0006269">
    <property type="term" value="P:DNA replication, synthesis of primer"/>
    <property type="evidence" value="ECO:0007669"/>
    <property type="project" value="UniProtKB-KW"/>
</dbReference>
<dbReference type="GO" id="GO:0003677">
    <property type="term" value="F:DNA binding"/>
    <property type="evidence" value="ECO:0007669"/>
    <property type="project" value="UniProtKB-UniRule"/>
</dbReference>
<dbReference type="GO" id="GO:0006270">
    <property type="term" value="P:DNA replication initiation"/>
    <property type="evidence" value="ECO:0007669"/>
    <property type="project" value="TreeGrafter"/>
</dbReference>
<keyword evidence="2 12" id="KW-0235">DNA replication</keyword>
<keyword evidence="8 12" id="KW-0067">ATP-binding</keyword>
<evidence type="ECO:0000313" key="14">
    <source>
        <dbReference type="EMBL" id="MBB6212073.1"/>
    </source>
</evidence>
<dbReference type="InterPro" id="IPR011545">
    <property type="entry name" value="DEAD/DEAH_box_helicase_dom"/>
</dbReference>
<feature type="binding site" evidence="12">
    <location>
        <position position="474"/>
    </location>
    <ligand>
        <name>Zn(2+)</name>
        <dbReference type="ChEBI" id="CHEBI:29105"/>
        <label>1</label>
    </ligand>
</feature>
<dbReference type="HAMAP" id="MF_00983">
    <property type="entry name" value="PriA"/>
    <property type="match status" value="1"/>
</dbReference>
<comment type="caution">
    <text evidence="14">The sequence shown here is derived from an EMBL/GenBank/DDBJ whole genome shotgun (WGS) entry which is preliminary data.</text>
</comment>
<evidence type="ECO:0000256" key="11">
    <source>
        <dbReference type="ARBA" id="ARBA00048988"/>
    </source>
</evidence>
<dbReference type="PANTHER" id="PTHR30580">
    <property type="entry name" value="PRIMOSOMAL PROTEIN N"/>
    <property type="match status" value="1"/>
</dbReference>
<dbReference type="GO" id="GO:0006302">
    <property type="term" value="P:double-strand break repair"/>
    <property type="evidence" value="ECO:0007669"/>
    <property type="project" value="InterPro"/>
</dbReference>
<evidence type="ECO:0000256" key="10">
    <source>
        <dbReference type="ARBA" id="ARBA00023235"/>
    </source>
</evidence>
<feature type="domain" description="Helicase ATP-binding" evidence="13">
    <location>
        <begin position="200"/>
        <end position="366"/>
    </location>
</feature>
<dbReference type="SMART" id="SM00490">
    <property type="entry name" value="HELICc"/>
    <property type="match status" value="1"/>
</dbReference>
<proteinExistence type="inferred from homology"/>